<accession>A0ABP7AIQ2</accession>
<sequence>MTPPEPIAAPASPEPVAPPASPEPPAASASPEPVDGPALARNGGDLVVETLTALGTDVLFGIPGQHALGLFDALSRHAGDVPPDRGGSIRLVASRTENNAAFAADGYARATGRPGVMFVSTGPGALTALAGLQEAYATSVPIVLISSQIPRAGLGGRRKGFLHQLDDQRRSAENVVKHSELVEHAAGIVPALQRAWRTALTAPQGPVWVEITQDTLLEPTVLPPVADVSGAPEPLPARAELLDLAAQWLAGAERPVILAGGGVRRGRAEAELLAVAEAVRAPVVCTPGGKGAFDWQHPLSAQSWVEDVATTELLADADVLLVIGTSLGEVTSNYFTLRPRGRIVQIDATARVLESNFPALGIHADAKLALAGLAERLQPRASDGRAEDAVETLLEIVEGRLDGQDLAHERGVLGAIRAALPDDAQTFWDMTIAGYWAWSCWDPRSGEFHSAQGAGGIGWAYGAALGAAVGLGRRVLAVNGDGGAMYGIGELAVARQHNLPVTWLIVDDGGYGILREYMTDAFGAPTATELVRPDFAALAEAFGVPATVTTPETLREDLVDAWLAEGPNVVVLPTRLAMFAATHLGT</sequence>
<evidence type="ECO:0000313" key="8">
    <source>
        <dbReference type="EMBL" id="GAA3633347.1"/>
    </source>
</evidence>
<comment type="similarity">
    <text evidence="1 3">Belongs to the TPP enzyme family.</text>
</comment>
<evidence type="ECO:0000256" key="4">
    <source>
        <dbReference type="SAM" id="MobiDB-lite"/>
    </source>
</evidence>
<dbReference type="Proteomes" id="UP001501490">
    <property type="component" value="Unassembled WGS sequence"/>
</dbReference>
<comment type="caution">
    <text evidence="8">The sequence shown here is derived from an EMBL/GenBank/DDBJ whole genome shotgun (WGS) entry which is preliminary data.</text>
</comment>
<dbReference type="SUPFAM" id="SSF52467">
    <property type="entry name" value="DHS-like NAD/FAD-binding domain"/>
    <property type="match status" value="1"/>
</dbReference>
<protein>
    <submittedName>
        <fullName evidence="8">Thiamine pyrophosphate-binding protein</fullName>
    </submittedName>
</protein>
<feature type="domain" description="Thiamine pyrophosphate enzyme TPP-binding" evidence="6">
    <location>
        <begin position="435"/>
        <end position="570"/>
    </location>
</feature>
<dbReference type="InterPro" id="IPR012000">
    <property type="entry name" value="Thiamin_PyroP_enz_cen_dom"/>
</dbReference>
<name>A0ABP7AIQ2_9ACTN</name>
<evidence type="ECO:0000259" key="5">
    <source>
        <dbReference type="Pfam" id="PF00205"/>
    </source>
</evidence>
<proteinExistence type="inferred from homology"/>
<dbReference type="EMBL" id="BAABAB010000031">
    <property type="protein sequence ID" value="GAA3633347.1"/>
    <property type="molecule type" value="Genomic_DNA"/>
</dbReference>
<evidence type="ECO:0000256" key="1">
    <source>
        <dbReference type="ARBA" id="ARBA00007812"/>
    </source>
</evidence>
<dbReference type="PANTHER" id="PTHR18968:SF167">
    <property type="entry name" value="ACETOLACTATE SYNTHASE LARGE SUBUNIT ILVB2-RELATED"/>
    <property type="match status" value="1"/>
</dbReference>
<feature type="compositionally biased region" description="Pro residues" evidence="4">
    <location>
        <begin position="1"/>
        <end position="25"/>
    </location>
</feature>
<evidence type="ECO:0000256" key="2">
    <source>
        <dbReference type="ARBA" id="ARBA00023052"/>
    </source>
</evidence>
<evidence type="ECO:0000259" key="7">
    <source>
        <dbReference type="Pfam" id="PF02776"/>
    </source>
</evidence>
<dbReference type="InterPro" id="IPR029061">
    <property type="entry name" value="THDP-binding"/>
</dbReference>
<dbReference type="RefSeq" id="WP_344807889.1">
    <property type="nucleotide sequence ID" value="NZ_BAABAB010000031.1"/>
</dbReference>
<dbReference type="Pfam" id="PF00205">
    <property type="entry name" value="TPP_enzyme_M"/>
    <property type="match status" value="1"/>
</dbReference>
<dbReference type="Pfam" id="PF02775">
    <property type="entry name" value="TPP_enzyme_C"/>
    <property type="match status" value="1"/>
</dbReference>
<keyword evidence="2 3" id="KW-0786">Thiamine pyrophosphate</keyword>
<dbReference type="InterPro" id="IPR011766">
    <property type="entry name" value="TPP_enzyme_TPP-bd"/>
</dbReference>
<feature type="domain" description="Thiamine pyrophosphate enzyme central" evidence="5">
    <location>
        <begin position="243"/>
        <end position="372"/>
    </location>
</feature>
<organism evidence="8 9">
    <name type="scientific">Microlunatus ginsengisoli</name>
    <dbReference type="NCBI Taxonomy" id="363863"/>
    <lineage>
        <taxon>Bacteria</taxon>
        <taxon>Bacillati</taxon>
        <taxon>Actinomycetota</taxon>
        <taxon>Actinomycetes</taxon>
        <taxon>Propionibacteriales</taxon>
        <taxon>Propionibacteriaceae</taxon>
        <taxon>Microlunatus</taxon>
    </lineage>
</organism>
<reference evidence="9" key="1">
    <citation type="journal article" date="2019" name="Int. J. Syst. Evol. Microbiol.">
        <title>The Global Catalogue of Microorganisms (GCM) 10K type strain sequencing project: providing services to taxonomists for standard genome sequencing and annotation.</title>
        <authorList>
            <consortium name="The Broad Institute Genomics Platform"/>
            <consortium name="The Broad Institute Genome Sequencing Center for Infectious Disease"/>
            <person name="Wu L."/>
            <person name="Ma J."/>
        </authorList>
    </citation>
    <scope>NUCLEOTIDE SEQUENCE [LARGE SCALE GENOMIC DNA]</scope>
    <source>
        <strain evidence="9">JCM 16929</strain>
    </source>
</reference>
<dbReference type="Gene3D" id="3.40.50.970">
    <property type="match status" value="2"/>
</dbReference>
<feature type="region of interest" description="Disordered" evidence="4">
    <location>
        <begin position="1"/>
        <end position="41"/>
    </location>
</feature>
<dbReference type="Pfam" id="PF02776">
    <property type="entry name" value="TPP_enzyme_N"/>
    <property type="match status" value="1"/>
</dbReference>
<dbReference type="InterPro" id="IPR012001">
    <property type="entry name" value="Thiamin_PyroP_enz_TPP-bd_dom"/>
</dbReference>
<dbReference type="PANTHER" id="PTHR18968">
    <property type="entry name" value="THIAMINE PYROPHOSPHATE ENZYMES"/>
    <property type="match status" value="1"/>
</dbReference>
<feature type="domain" description="Thiamine pyrophosphate enzyme N-terminal TPP-binding" evidence="7">
    <location>
        <begin position="42"/>
        <end position="167"/>
    </location>
</feature>
<gene>
    <name evidence="8" type="ORF">GCM10022236_39950</name>
</gene>
<evidence type="ECO:0000259" key="6">
    <source>
        <dbReference type="Pfam" id="PF02775"/>
    </source>
</evidence>
<dbReference type="InterPro" id="IPR029035">
    <property type="entry name" value="DHS-like_NAD/FAD-binding_dom"/>
</dbReference>
<evidence type="ECO:0000256" key="3">
    <source>
        <dbReference type="RuleBase" id="RU362132"/>
    </source>
</evidence>
<dbReference type="CDD" id="cd07035">
    <property type="entry name" value="TPP_PYR_POX_like"/>
    <property type="match status" value="1"/>
</dbReference>
<dbReference type="Gene3D" id="3.40.50.1220">
    <property type="entry name" value="TPP-binding domain"/>
    <property type="match status" value="1"/>
</dbReference>
<evidence type="ECO:0000313" key="9">
    <source>
        <dbReference type="Proteomes" id="UP001501490"/>
    </source>
</evidence>
<dbReference type="SUPFAM" id="SSF52518">
    <property type="entry name" value="Thiamin diphosphate-binding fold (THDP-binding)"/>
    <property type="match status" value="2"/>
</dbReference>
<dbReference type="InterPro" id="IPR045229">
    <property type="entry name" value="TPP_enz"/>
</dbReference>
<keyword evidence="9" id="KW-1185">Reference proteome</keyword>
<dbReference type="CDD" id="cd00568">
    <property type="entry name" value="TPP_enzymes"/>
    <property type="match status" value="1"/>
</dbReference>